<comment type="caution">
    <text evidence="1">The sequence shown here is derived from an EMBL/GenBank/DDBJ whole genome shotgun (WGS) entry which is preliminary data.</text>
</comment>
<dbReference type="Proteomes" id="UP000024635">
    <property type="component" value="Unassembled WGS sequence"/>
</dbReference>
<evidence type="ECO:0000313" key="1">
    <source>
        <dbReference type="EMBL" id="EYC36031.1"/>
    </source>
</evidence>
<organism evidence="1 2">
    <name type="scientific">Ancylostoma ceylanicum</name>
    <dbReference type="NCBI Taxonomy" id="53326"/>
    <lineage>
        <taxon>Eukaryota</taxon>
        <taxon>Metazoa</taxon>
        <taxon>Ecdysozoa</taxon>
        <taxon>Nematoda</taxon>
        <taxon>Chromadorea</taxon>
        <taxon>Rhabditida</taxon>
        <taxon>Rhabditina</taxon>
        <taxon>Rhabditomorpha</taxon>
        <taxon>Strongyloidea</taxon>
        <taxon>Ancylostomatidae</taxon>
        <taxon>Ancylostomatinae</taxon>
        <taxon>Ancylostoma</taxon>
    </lineage>
</organism>
<accession>A0A016W8Y9</accession>
<protein>
    <submittedName>
        <fullName evidence="1">Uncharacterized protein</fullName>
    </submittedName>
</protein>
<reference evidence="2" key="1">
    <citation type="journal article" date="2015" name="Nat. Genet.">
        <title>The genome and transcriptome of the zoonotic hookworm Ancylostoma ceylanicum identify infection-specific gene families.</title>
        <authorList>
            <person name="Schwarz E.M."/>
            <person name="Hu Y."/>
            <person name="Antoshechkin I."/>
            <person name="Miller M.M."/>
            <person name="Sternberg P.W."/>
            <person name="Aroian R.V."/>
        </authorList>
    </citation>
    <scope>NUCLEOTIDE SEQUENCE</scope>
    <source>
        <strain evidence="2">HY135</strain>
    </source>
</reference>
<evidence type="ECO:0000313" key="2">
    <source>
        <dbReference type="Proteomes" id="UP000024635"/>
    </source>
</evidence>
<gene>
    <name evidence="1" type="primary">Acey_s0944.g3153</name>
    <name evidence="1" type="ORF">Y032_0944g3153</name>
</gene>
<sequence>MLGSRSRNMVLSSIFAEKLMFSRGSSFFFHEFQKIHKHYTLECLYPRIVFHSPLSAAAAYAVRFLTLPFCHS</sequence>
<dbReference type="AlphaFoldDB" id="A0A016W8Y9"/>
<keyword evidence="2" id="KW-1185">Reference proteome</keyword>
<name>A0A016W8Y9_9BILA</name>
<proteinExistence type="predicted"/>
<dbReference type="EMBL" id="JARK01000544">
    <property type="protein sequence ID" value="EYC36031.1"/>
    <property type="molecule type" value="Genomic_DNA"/>
</dbReference>